<reference evidence="11 12" key="1">
    <citation type="submission" date="2022-10" db="EMBL/GenBank/DDBJ databases">
        <title>Defluviimonas sp. CAU 1641 isolated from mud.</title>
        <authorList>
            <person name="Kim W."/>
        </authorList>
    </citation>
    <scope>NUCLEOTIDE SEQUENCE [LARGE SCALE GENOMIC DNA]</scope>
    <source>
        <strain evidence="11 12">CAU 1641</strain>
    </source>
</reference>
<dbReference type="InterPro" id="IPR027417">
    <property type="entry name" value="P-loop_NTPase"/>
</dbReference>
<dbReference type="EMBL" id="JAPDOG010000011">
    <property type="protein sequence ID" value="MCW3782505.1"/>
    <property type="molecule type" value="Genomic_DNA"/>
</dbReference>
<evidence type="ECO:0000256" key="4">
    <source>
        <dbReference type="ARBA" id="ARBA00022679"/>
    </source>
</evidence>
<comment type="subcellular location">
    <subcellularLocation>
        <location evidence="8">Cytoplasm</location>
    </subcellularLocation>
</comment>
<comment type="caution">
    <text evidence="8">Lacks conserved residue(s) required for the propagation of feature annotation.</text>
</comment>
<feature type="binding site" evidence="8">
    <location>
        <begin position="87"/>
        <end position="90"/>
    </location>
    <ligand>
        <name>ATP</name>
        <dbReference type="ChEBI" id="CHEBI:30616"/>
    </ligand>
</feature>
<dbReference type="EC" id="2.7.1.21" evidence="2 8"/>
<keyword evidence="5 8" id="KW-0547">Nucleotide-binding</keyword>
<keyword evidence="8" id="KW-0963">Cytoplasm</keyword>
<evidence type="ECO:0000256" key="9">
    <source>
        <dbReference type="RuleBase" id="RU000544"/>
    </source>
</evidence>
<evidence type="ECO:0000313" key="11">
    <source>
        <dbReference type="EMBL" id="MCW3782505.1"/>
    </source>
</evidence>
<organism evidence="11 12">
    <name type="scientific">Defluviimonas salinarum</name>
    <dbReference type="NCBI Taxonomy" id="2992147"/>
    <lineage>
        <taxon>Bacteria</taxon>
        <taxon>Pseudomonadati</taxon>
        <taxon>Pseudomonadota</taxon>
        <taxon>Alphaproteobacteria</taxon>
        <taxon>Rhodobacterales</taxon>
        <taxon>Paracoccaceae</taxon>
        <taxon>Albidovulum</taxon>
    </lineage>
</organism>
<evidence type="ECO:0000256" key="6">
    <source>
        <dbReference type="ARBA" id="ARBA00022777"/>
    </source>
</evidence>
<dbReference type="RefSeq" id="WP_264772238.1">
    <property type="nucleotide sequence ID" value="NZ_JAPDOG010000011.1"/>
</dbReference>
<dbReference type="Proteomes" id="UP001207582">
    <property type="component" value="Unassembled WGS sequence"/>
</dbReference>
<dbReference type="GO" id="GO:0004797">
    <property type="term" value="F:thymidine kinase activity"/>
    <property type="evidence" value="ECO:0007669"/>
    <property type="project" value="UniProtKB-EC"/>
</dbReference>
<gene>
    <name evidence="8" type="primary">tdk</name>
    <name evidence="11" type="ORF">OM960_13015</name>
</gene>
<name>A0ABT3J4B0_9RHOB</name>
<sequence>MSLLTFVHGTMSSGKTTALLQEAHNFRLHGLNAYLLTAAADTRSGLGVIRSRIGISAEARIFAPGEDLLAKIAAAHEKAPIAAVMVDEAQFLSRDQVWQLSDVADDLGIRVTCYGLRTDFLGRLFEGSAALMALADELKENTGVCASGEKANMVLRIGADGQVLIDGPQVLVGGEESYVAVSRRAWKMAVSATLAGRPALRAV</sequence>
<keyword evidence="7 8" id="KW-0067">ATP-binding</keyword>
<keyword evidence="4 8" id="KW-0808">Transferase</keyword>
<comment type="catalytic activity">
    <reaction evidence="8 9">
        <text>thymidine + ATP = dTMP + ADP + H(+)</text>
        <dbReference type="Rhea" id="RHEA:19129"/>
        <dbReference type="ChEBI" id="CHEBI:15378"/>
        <dbReference type="ChEBI" id="CHEBI:17748"/>
        <dbReference type="ChEBI" id="CHEBI:30616"/>
        <dbReference type="ChEBI" id="CHEBI:63528"/>
        <dbReference type="ChEBI" id="CHEBI:456216"/>
        <dbReference type="EC" id="2.7.1.21"/>
    </reaction>
</comment>
<evidence type="ECO:0000313" key="12">
    <source>
        <dbReference type="Proteomes" id="UP001207582"/>
    </source>
</evidence>
<dbReference type="HAMAP" id="MF_00124">
    <property type="entry name" value="Thymidine_kinase"/>
    <property type="match status" value="1"/>
</dbReference>
<evidence type="ECO:0000256" key="1">
    <source>
        <dbReference type="ARBA" id="ARBA00007587"/>
    </source>
</evidence>
<keyword evidence="3 8" id="KW-0237">DNA synthesis</keyword>
<comment type="similarity">
    <text evidence="1 8 10">Belongs to the thymidine kinase family.</text>
</comment>
<proteinExistence type="inferred from homology"/>
<accession>A0ABT3J4B0</accession>
<keyword evidence="6 8" id="KW-0418">Kinase</keyword>
<dbReference type="Gene3D" id="3.40.50.300">
    <property type="entry name" value="P-loop containing nucleotide triphosphate hydrolases"/>
    <property type="match status" value="1"/>
</dbReference>
<dbReference type="InterPro" id="IPR001267">
    <property type="entry name" value="Thymidine_kinase"/>
</dbReference>
<keyword evidence="12" id="KW-1185">Reference proteome</keyword>
<evidence type="ECO:0000256" key="7">
    <source>
        <dbReference type="ARBA" id="ARBA00022840"/>
    </source>
</evidence>
<dbReference type="NCBIfam" id="NF003300">
    <property type="entry name" value="PRK04296.1-5"/>
    <property type="match status" value="1"/>
</dbReference>
<dbReference type="PANTHER" id="PTHR11441">
    <property type="entry name" value="THYMIDINE KINASE"/>
    <property type="match status" value="1"/>
</dbReference>
<comment type="subunit">
    <text evidence="8">Homotetramer.</text>
</comment>
<dbReference type="SUPFAM" id="SSF57716">
    <property type="entry name" value="Glucocorticoid receptor-like (DNA-binding domain)"/>
    <property type="match status" value="1"/>
</dbReference>
<dbReference type="SUPFAM" id="SSF52540">
    <property type="entry name" value="P-loop containing nucleoside triphosphate hydrolases"/>
    <property type="match status" value="1"/>
</dbReference>
<evidence type="ECO:0000256" key="2">
    <source>
        <dbReference type="ARBA" id="ARBA00012118"/>
    </source>
</evidence>
<dbReference type="Pfam" id="PF00265">
    <property type="entry name" value="TK"/>
    <property type="match status" value="1"/>
</dbReference>
<protein>
    <recommendedName>
        <fullName evidence="2 8">Thymidine kinase</fullName>
        <ecNumber evidence="2 8">2.7.1.21</ecNumber>
    </recommendedName>
</protein>
<dbReference type="PANTHER" id="PTHR11441:SF0">
    <property type="entry name" value="THYMIDINE KINASE, CYTOSOLIC"/>
    <property type="match status" value="1"/>
</dbReference>
<feature type="binding site" evidence="8">
    <location>
        <begin position="9"/>
        <end position="16"/>
    </location>
    <ligand>
        <name>ATP</name>
        <dbReference type="ChEBI" id="CHEBI:30616"/>
    </ligand>
</feature>
<comment type="caution">
    <text evidence="11">The sequence shown here is derived from an EMBL/GenBank/DDBJ whole genome shotgun (WGS) entry which is preliminary data.</text>
</comment>
<evidence type="ECO:0000256" key="8">
    <source>
        <dbReference type="HAMAP-Rule" id="MF_00124"/>
    </source>
</evidence>
<dbReference type="PIRSF" id="PIRSF035805">
    <property type="entry name" value="TK_cell"/>
    <property type="match status" value="1"/>
</dbReference>
<evidence type="ECO:0000256" key="5">
    <source>
        <dbReference type="ARBA" id="ARBA00022741"/>
    </source>
</evidence>
<feature type="active site" description="Proton acceptor" evidence="8">
    <location>
        <position position="88"/>
    </location>
</feature>
<evidence type="ECO:0000256" key="10">
    <source>
        <dbReference type="RuleBase" id="RU004165"/>
    </source>
</evidence>
<evidence type="ECO:0000256" key="3">
    <source>
        <dbReference type="ARBA" id="ARBA00022634"/>
    </source>
</evidence>